<dbReference type="Proteomes" id="UP000694845">
    <property type="component" value="Unplaced"/>
</dbReference>
<dbReference type="GeneID" id="110973939"/>
<evidence type="ECO:0000313" key="2">
    <source>
        <dbReference type="RefSeq" id="XP_022080888.1"/>
    </source>
</evidence>
<reference evidence="2" key="1">
    <citation type="submission" date="2025-08" db="UniProtKB">
        <authorList>
            <consortium name="RefSeq"/>
        </authorList>
    </citation>
    <scope>IDENTIFICATION</scope>
</reference>
<proteinExistence type="predicted"/>
<name>A0A8B7XJA9_ACAPL</name>
<dbReference type="OrthoDB" id="10360384at2759"/>
<dbReference type="AlphaFoldDB" id="A0A8B7XJA9"/>
<gene>
    <name evidence="2" type="primary">LOC110973939</name>
</gene>
<dbReference type="RefSeq" id="XP_022080888.1">
    <property type="nucleotide sequence ID" value="XM_022225196.1"/>
</dbReference>
<dbReference type="KEGG" id="aplc:110973939"/>
<sequence>MDRFHDEDIYISSTMVNIAGMPDLSGLTNADRFAMNESDLLQLHGSNLQIFRNLMFFVEADEALSNSPINFGNNFSTIRVRLNRVVAMLEAVMEQRDFFQTGFPTPPAVYLQPNGNELERNTRDLFVLQEMHSYLHVAHYDLYTWYSRHLYNYHASQ</sequence>
<dbReference type="OMA" id="DRFAMNE"/>
<organism evidence="1 2">
    <name type="scientific">Acanthaster planci</name>
    <name type="common">Crown-of-thorns starfish</name>
    <dbReference type="NCBI Taxonomy" id="133434"/>
    <lineage>
        <taxon>Eukaryota</taxon>
        <taxon>Metazoa</taxon>
        <taxon>Echinodermata</taxon>
        <taxon>Eleutherozoa</taxon>
        <taxon>Asterozoa</taxon>
        <taxon>Asteroidea</taxon>
        <taxon>Valvatacea</taxon>
        <taxon>Valvatida</taxon>
        <taxon>Acanthasteridae</taxon>
        <taxon>Acanthaster</taxon>
    </lineage>
</organism>
<protein>
    <submittedName>
        <fullName evidence="2">Uncharacterized protein LOC110973939</fullName>
    </submittedName>
</protein>
<keyword evidence="1" id="KW-1185">Reference proteome</keyword>
<accession>A0A8B7XJA9</accession>
<evidence type="ECO:0000313" key="1">
    <source>
        <dbReference type="Proteomes" id="UP000694845"/>
    </source>
</evidence>